<dbReference type="Gene3D" id="1.10.1040.10">
    <property type="entry name" value="N-(1-d-carboxylethyl)-l-norvaline Dehydrogenase, domain 2"/>
    <property type="match status" value="1"/>
</dbReference>
<dbReference type="InterPro" id="IPR008927">
    <property type="entry name" value="6-PGluconate_DH-like_C_sf"/>
</dbReference>
<evidence type="ECO:0000313" key="6">
    <source>
        <dbReference type="EMBL" id="SHE53817.1"/>
    </source>
</evidence>
<feature type="binding site" evidence="3">
    <location>
        <position position="123"/>
    </location>
    <ligand>
        <name>NAD(+)</name>
        <dbReference type="ChEBI" id="CHEBI:57540"/>
    </ligand>
</feature>
<organism evidence="6 7">
    <name type="scientific">Desulfacinum infernum DSM 9756</name>
    <dbReference type="NCBI Taxonomy" id="1121391"/>
    <lineage>
        <taxon>Bacteria</taxon>
        <taxon>Pseudomonadati</taxon>
        <taxon>Thermodesulfobacteriota</taxon>
        <taxon>Syntrophobacteria</taxon>
        <taxon>Syntrophobacterales</taxon>
        <taxon>Syntrophobacteraceae</taxon>
        <taxon>Desulfacinum</taxon>
    </lineage>
</organism>
<keyword evidence="3" id="KW-0520">NAD</keyword>
<dbReference type="InterPro" id="IPR013328">
    <property type="entry name" value="6PGD_dom2"/>
</dbReference>
<feature type="domain" description="3-hydroxyacyl-CoA dehydrogenase NAD binding" evidence="5">
    <location>
        <begin position="8"/>
        <end position="188"/>
    </location>
</feature>
<dbReference type="GO" id="GO:0008691">
    <property type="term" value="F:3-hydroxybutyryl-CoA dehydrogenase activity"/>
    <property type="evidence" value="ECO:0007669"/>
    <property type="project" value="TreeGrafter"/>
</dbReference>
<dbReference type="Pfam" id="PF02737">
    <property type="entry name" value="3HCDH_N"/>
    <property type="match status" value="1"/>
</dbReference>
<dbReference type="SUPFAM" id="SSF48179">
    <property type="entry name" value="6-phosphogluconate dehydrogenase C-terminal domain-like"/>
    <property type="match status" value="1"/>
</dbReference>
<evidence type="ECO:0000259" key="5">
    <source>
        <dbReference type="Pfam" id="PF02737"/>
    </source>
</evidence>
<reference evidence="7" key="1">
    <citation type="submission" date="2016-11" db="EMBL/GenBank/DDBJ databases">
        <authorList>
            <person name="Varghese N."/>
            <person name="Submissions S."/>
        </authorList>
    </citation>
    <scope>NUCLEOTIDE SEQUENCE [LARGE SCALE GENOMIC DNA]</scope>
    <source>
        <strain evidence="7">DSM 9756</strain>
    </source>
</reference>
<feature type="binding site" evidence="3">
    <location>
        <position position="96"/>
    </location>
    <ligand>
        <name>NAD(+)</name>
        <dbReference type="ChEBI" id="CHEBI:57540"/>
    </ligand>
</feature>
<dbReference type="PANTHER" id="PTHR48075">
    <property type="entry name" value="3-HYDROXYACYL-COA DEHYDROGENASE FAMILY PROTEIN"/>
    <property type="match status" value="1"/>
</dbReference>
<feature type="binding site" evidence="3">
    <location>
        <position position="101"/>
    </location>
    <ligand>
        <name>NAD(+)</name>
        <dbReference type="ChEBI" id="CHEBI:57540"/>
    </ligand>
</feature>
<name>A0A1M4UB46_9BACT</name>
<evidence type="ECO:0000256" key="1">
    <source>
        <dbReference type="ARBA" id="ARBA00023002"/>
    </source>
</evidence>
<dbReference type="InterPro" id="IPR006108">
    <property type="entry name" value="3HC_DH_C"/>
</dbReference>
<dbReference type="FunFam" id="3.40.50.720:FF:000009">
    <property type="entry name" value="Fatty oxidation complex, alpha subunit"/>
    <property type="match status" value="1"/>
</dbReference>
<protein>
    <submittedName>
        <fullName evidence="6">3-hydroxybutyryl-CoA dehydrogenase</fullName>
    </submittedName>
</protein>
<dbReference type="GO" id="GO:0006635">
    <property type="term" value="P:fatty acid beta-oxidation"/>
    <property type="evidence" value="ECO:0007669"/>
    <property type="project" value="TreeGrafter"/>
</dbReference>
<feature type="binding site" evidence="3">
    <location>
        <begin position="13"/>
        <end position="18"/>
    </location>
    <ligand>
        <name>NAD(+)</name>
        <dbReference type="ChEBI" id="CHEBI:57540"/>
    </ligand>
</feature>
<dbReference type="EMBL" id="FQVB01000005">
    <property type="protein sequence ID" value="SHE53817.1"/>
    <property type="molecule type" value="Genomic_DNA"/>
</dbReference>
<keyword evidence="1" id="KW-0560">Oxidoreductase</keyword>
<dbReference type="PIRSF" id="PIRSF000105">
    <property type="entry name" value="HCDH"/>
    <property type="match status" value="1"/>
</dbReference>
<dbReference type="Proteomes" id="UP000184076">
    <property type="component" value="Unassembled WGS sequence"/>
</dbReference>
<dbReference type="InterPro" id="IPR036291">
    <property type="entry name" value="NAD(P)-bd_dom_sf"/>
</dbReference>
<proteinExistence type="predicted"/>
<sequence length="317" mass="34912">MDGKAISTVGILGAGLMGHGIAQIFASKGFRVRIHDVDRAMLEAVPQRIRDNFRVFVELGLARPEDVADCLDRIALCDHVACAVADADLVVEAVTESLAVKVRVFEEVERHVPAAAVLCSNTSAISISEIARCLQHPQRFLGTHFWNPPHVVPCVEVIKGEETSEQVFEGVVELMRRLGKEPVRVLKDVPGFLGNRLQHAMWREAVALVADGIADAEDIDKVVKYGFGLRCAMLGPLETADLAGLDLTHAVHQYLFPHLNADTSPSPLLQDLIAQGRLGVKTGQGFHHWTRQQAQELIQKRDSVLLRIMELIRPQRG</sequence>
<evidence type="ECO:0000256" key="2">
    <source>
        <dbReference type="PIRSR" id="PIRSR000105-1"/>
    </source>
</evidence>
<feature type="binding site" evidence="3">
    <location>
        <position position="147"/>
    </location>
    <ligand>
        <name>NAD(+)</name>
        <dbReference type="ChEBI" id="CHEBI:57540"/>
    </ligand>
</feature>
<feature type="binding site" evidence="3">
    <location>
        <position position="36"/>
    </location>
    <ligand>
        <name>NAD(+)</name>
        <dbReference type="ChEBI" id="CHEBI:57540"/>
    </ligand>
</feature>
<dbReference type="InterPro" id="IPR006176">
    <property type="entry name" value="3-OHacyl-CoA_DH_NAD-bd"/>
</dbReference>
<gene>
    <name evidence="6" type="ORF">SAMN02745206_00428</name>
</gene>
<accession>A0A1M4UB46</accession>
<dbReference type="AlphaFoldDB" id="A0A1M4UB46"/>
<evidence type="ECO:0000313" key="7">
    <source>
        <dbReference type="Proteomes" id="UP000184076"/>
    </source>
</evidence>
<feature type="binding site" evidence="3">
    <location>
        <position position="281"/>
    </location>
    <ligand>
        <name>NAD(+)</name>
        <dbReference type="ChEBI" id="CHEBI:57540"/>
    </ligand>
</feature>
<dbReference type="GO" id="GO:0070403">
    <property type="term" value="F:NAD+ binding"/>
    <property type="evidence" value="ECO:0007669"/>
    <property type="project" value="InterPro"/>
</dbReference>
<evidence type="ECO:0000256" key="3">
    <source>
        <dbReference type="PIRSR" id="PIRSR000105-2"/>
    </source>
</evidence>
<dbReference type="Pfam" id="PF00725">
    <property type="entry name" value="3HCDH"/>
    <property type="match status" value="1"/>
</dbReference>
<dbReference type="OrthoDB" id="9775332at2"/>
<feature type="site" description="Important for catalytic activity" evidence="2">
    <location>
        <position position="144"/>
    </location>
</feature>
<dbReference type="Gene3D" id="3.40.50.720">
    <property type="entry name" value="NAD(P)-binding Rossmann-like Domain"/>
    <property type="match status" value="1"/>
</dbReference>
<evidence type="ECO:0000259" key="4">
    <source>
        <dbReference type="Pfam" id="PF00725"/>
    </source>
</evidence>
<dbReference type="STRING" id="1121391.SAMN02745206_00428"/>
<feature type="domain" description="3-hydroxyacyl-CoA dehydrogenase C-terminal" evidence="4">
    <location>
        <begin position="191"/>
        <end position="288"/>
    </location>
</feature>
<keyword evidence="7" id="KW-1185">Reference proteome</keyword>
<dbReference type="PANTHER" id="PTHR48075:SF5">
    <property type="entry name" value="3-HYDROXYBUTYRYL-COA DEHYDROGENASE"/>
    <property type="match status" value="1"/>
</dbReference>
<dbReference type="SUPFAM" id="SSF51735">
    <property type="entry name" value="NAD(P)-binding Rossmann-fold domains"/>
    <property type="match status" value="1"/>
</dbReference>
<dbReference type="InterPro" id="IPR022694">
    <property type="entry name" value="3-OHacyl-CoA_DH"/>
</dbReference>